<evidence type="ECO:0000256" key="1">
    <source>
        <dbReference type="ARBA" id="ARBA00005984"/>
    </source>
</evidence>
<dbReference type="PRINTS" id="PR00113">
    <property type="entry name" value="ALKPHPHTASE"/>
</dbReference>
<name>A0A5B9Q4Y2_9BACT</name>
<dbReference type="OrthoDB" id="9794455at2"/>
<dbReference type="Gene3D" id="1.10.1200.140">
    <property type="entry name" value="Alkaline phosphatase, crown domain"/>
    <property type="match status" value="1"/>
</dbReference>
<evidence type="ECO:0000256" key="5">
    <source>
        <dbReference type="ARBA" id="ARBA00022833"/>
    </source>
</evidence>
<comment type="cofactor">
    <cofactor evidence="8">
        <name>Zn(2+)</name>
        <dbReference type="ChEBI" id="CHEBI:29105"/>
    </cofactor>
    <text evidence="8">Binds 2 Zn(2+) ions.</text>
</comment>
<keyword evidence="3 8" id="KW-0479">Metal-binding</keyword>
<dbReference type="PANTHER" id="PTHR11596:SF5">
    <property type="entry name" value="ALKALINE PHOSPHATASE"/>
    <property type="match status" value="1"/>
</dbReference>
<keyword evidence="12" id="KW-1185">Reference proteome</keyword>
<feature type="active site" description="Phosphoserine intermediate" evidence="7">
    <location>
        <position position="124"/>
    </location>
</feature>
<evidence type="ECO:0000256" key="3">
    <source>
        <dbReference type="ARBA" id="ARBA00022723"/>
    </source>
</evidence>
<dbReference type="AlphaFoldDB" id="A0A5B9Q4Y2"/>
<feature type="chain" id="PRO_5022837583" evidence="10">
    <location>
        <begin position="23"/>
        <end position="564"/>
    </location>
</feature>
<feature type="signal peptide" evidence="10">
    <location>
        <begin position="1"/>
        <end position="22"/>
    </location>
</feature>
<protein>
    <submittedName>
        <fullName evidence="11">Alkaline phosphatase 3</fullName>
        <ecNumber evidence="11">3.1.3.1</ecNumber>
    </submittedName>
</protein>
<dbReference type="KEGG" id="bgok:Pr1d_13090"/>
<dbReference type="PANTHER" id="PTHR11596">
    <property type="entry name" value="ALKALINE PHOSPHATASE"/>
    <property type="match status" value="1"/>
</dbReference>
<comment type="cofactor">
    <cofactor evidence="8">
        <name>Mg(2+)</name>
        <dbReference type="ChEBI" id="CHEBI:18420"/>
    </cofactor>
    <text evidence="8">Binds 1 Mg(2+) ion.</text>
</comment>
<dbReference type="EC" id="3.1.3.1" evidence="11"/>
<feature type="binding site" evidence="8">
    <location>
        <position position="375"/>
    </location>
    <ligand>
        <name>Zn(2+)</name>
        <dbReference type="ChEBI" id="CHEBI:29105"/>
        <label>2</label>
    </ligand>
</feature>
<feature type="binding site" evidence="8">
    <location>
        <position position="66"/>
    </location>
    <ligand>
        <name>Mg(2+)</name>
        <dbReference type="ChEBI" id="CHEBI:18420"/>
    </ligand>
</feature>
<dbReference type="InterPro" id="IPR001952">
    <property type="entry name" value="Alkaline_phosphatase"/>
</dbReference>
<feature type="binding site" evidence="8">
    <location>
        <position position="177"/>
    </location>
    <ligand>
        <name>Mg(2+)</name>
        <dbReference type="ChEBI" id="CHEBI:18420"/>
    </ligand>
</feature>
<reference evidence="11 12" key="1">
    <citation type="submission" date="2019-08" db="EMBL/GenBank/DDBJ databases">
        <title>Deep-cultivation of Planctomycetes and their phenomic and genomic characterization uncovers novel biology.</title>
        <authorList>
            <person name="Wiegand S."/>
            <person name="Jogler M."/>
            <person name="Boedeker C."/>
            <person name="Pinto D."/>
            <person name="Vollmers J."/>
            <person name="Rivas-Marin E."/>
            <person name="Kohn T."/>
            <person name="Peeters S.H."/>
            <person name="Heuer A."/>
            <person name="Rast P."/>
            <person name="Oberbeckmann S."/>
            <person name="Bunk B."/>
            <person name="Jeske O."/>
            <person name="Meyerdierks A."/>
            <person name="Storesund J.E."/>
            <person name="Kallscheuer N."/>
            <person name="Luecker S."/>
            <person name="Lage O.M."/>
            <person name="Pohl T."/>
            <person name="Merkel B.J."/>
            <person name="Hornburger P."/>
            <person name="Mueller R.-W."/>
            <person name="Bruemmer F."/>
            <person name="Labrenz M."/>
            <person name="Spormann A.M."/>
            <person name="Op den Camp H."/>
            <person name="Overmann J."/>
            <person name="Amann R."/>
            <person name="Jetten M.S.M."/>
            <person name="Mascher T."/>
            <person name="Medema M.H."/>
            <person name="Devos D.P."/>
            <person name="Kaster A.-K."/>
            <person name="Ovreas L."/>
            <person name="Rohde M."/>
            <person name="Galperin M.Y."/>
            <person name="Jogler C."/>
        </authorList>
    </citation>
    <scope>NUCLEOTIDE SEQUENCE [LARGE SCALE GENOMIC DNA]</scope>
    <source>
        <strain evidence="11 12">Pr1d</strain>
    </source>
</reference>
<dbReference type="Pfam" id="PF00245">
    <property type="entry name" value="Alk_phosphatase"/>
    <property type="match status" value="1"/>
</dbReference>
<feature type="binding site" evidence="8">
    <location>
        <position position="175"/>
    </location>
    <ligand>
        <name>Mg(2+)</name>
        <dbReference type="ChEBI" id="CHEBI:18420"/>
    </ligand>
</feature>
<dbReference type="GO" id="GO:0004035">
    <property type="term" value="F:alkaline phosphatase activity"/>
    <property type="evidence" value="ECO:0007669"/>
    <property type="project" value="UniProtKB-EC"/>
</dbReference>
<evidence type="ECO:0000256" key="10">
    <source>
        <dbReference type="SAM" id="SignalP"/>
    </source>
</evidence>
<evidence type="ECO:0000256" key="8">
    <source>
        <dbReference type="PIRSR" id="PIRSR601952-2"/>
    </source>
</evidence>
<gene>
    <name evidence="11" type="primary">phoB_2</name>
    <name evidence="11" type="ORF">Pr1d_13090</name>
</gene>
<dbReference type="CDD" id="cd16012">
    <property type="entry name" value="ALP"/>
    <property type="match status" value="1"/>
</dbReference>
<keyword evidence="6 8" id="KW-0460">Magnesium</keyword>
<dbReference type="SMART" id="SM00098">
    <property type="entry name" value="alkPPc"/>
    <property type="match status" value="1"/>
</dbReference>
<evidence type="ECO:0000256" key="2">
    <source>
        <dbReference type="ARBA" id="ARBA00022553"/>
    </source>
</evidence>
<dbReference type="InterPro" id="IPR017850">
    <property type="entry name" value="Alkaline_phosphatase_core_sf"/>
</dbReference>
<evidence type="ECO:0000313" key="11">
    <source>
        <dbReference type="EMBL" id="QEG34037.1"/>
    </source>
</evidence>
<evidence type="ECO:0000256" key="4">
    <source>
        <dbReference type="ARBA" id="ARBA00022801"/>
    </source>
</evidence>
<evidence type="ECO:0000256" key="9">
    <source>
        <dbReference type="RuleBase" id="RU003946"/>
    </source>
</evidence>
<feature type="binding site" evidence="8">
    <location>
        <position position="327"/>
    </location>
    <ligand>
        <name>Mg(2+)</name>
        <dbReference type="ChEBI" id="CHEBI:18420"/>
    </ligand>
</feature>
<dbReference type="InterPro" id="IPR018299">
    <property type="entry name" value="Alkaline_phosphatase_AS"/>
</dbReference>
<dbReference type="Gene3D" id="3.40.720.10">
    <property type="entry name" value="Alkaline Phosphatase, subunit A"/>
    <property type="match status" value="1"/>
</dbReference>
<sequence precursor="true">MHFLRSSFVICFALLDIVVLFADHSQGEEVAPKLDFPSTSTPDSSLANGVALPEQRIRNVILMIGDGMGPQQLGLLFAYARHSLASQASGKPLSERMAAIEKLASQGNVGIVRTNPHGALVVDSASAATQLATGVWSGSEMIGVDYRGNAAKTVLEIARDTGRSTGLVSDTRMTHATPGAFAAHQRHRSMENEIAVDMLGNQVDVLMSGGLRHWIPQAVNKRDSASYMALVQMIGGAFDVSSKRQDNRNLLLEARGDYQLVFDRSSMAQLSEGKVLGLFANSEMLDAIGERKTLESGVRTEPTLVEMAEKSLEILNKNSKGFFLMVEGGQIDWAGHNNDAGDMLWELIQFDDAVRAVFDWASKRDDTLVLITADHETGSFGFSYSGYEIPEAQKIGGNVFGEEPFAPNFNFGPQHALDDLAAQQKSYFEIFTEFDSLPAEERTPERLMEIVNGAVKPLSITLADATDLLNRMPNQYYQKGHPYLGTPTLPEMPDQESFYVYGENLRMNRLGHILGTQQHVVWGSGTHTSTPVLIASFGPGSERFTGILHATDVGKRMIEMIQGQ</sequence>
<dbReference type="PROSITE" id="PS00123">
    <property type="entry name" value="ALKALINE_PHOSPHATASE"/>
    <property type="match status" value="1"/>
</dbReference>
<comment type="similarity">
    <text evidence="1 9">Belongs to the alkaline phosphatase family.</text>
</comment>
<accession>A0A5B9Q4Y2</accession>
<dbReference type="Proteomes" id="UP000323917">
    <property type="component" value="Chromosome"/>
</dbReference>
<keyword evidence="10" id="KW-0732">Signal</keyword>
<feature type="binding site" evidence="8">
    <location>
        <position position="332"/>
    </location>
    <ligand>
        <name>Zn(2+)</name>
        <dbReference type="ChEBI" id="CHEBI:29105"/>
        <label>2</label>
    </ligand>
</feature>
<dbReference type="EMBL" id="CP042913">
    <property type="protein sequence ID" value="QEG34037.1"/>
    <property type="molecule type" value="Genomic_DNA"/>
</dbReference>
<proteinExistence type="inferred from homology"/>
<dbReference type="SUPFAM" id="SSF53649">
    <property type="entry name" value="Alkaline phosphatase-like"/>
    <property type="match status" value="1"/>
</dbReference>
<keyword evidence="2" id="KW-0597">Phosphoprotein</keyword>
<evidence type="ECO:0000256" key="7">
    <source>
        <dbReference type="PIRSR" id="PIRSR601952-1"/>
    </source>
</evidence>
<dbReference type="InterPro" id="IPR042085">
    <property type="entry name" value="Ap_crown"/>
</dbReference>
<feature type="binding site" evidence="8">
    <location>
        <position position="336"/>
    </location>
    <ligand>
        <name>Zn(2+)</name>
        <dbReference type="ChEBI" id="CHEBI:29105"/>
        <label>2</label>
    </ligand>
</feature>
<dbReference type="GO" id="GO:0046872">
    <property type="term" value="F:metal ion binding"/>
    <property type="evidence" value="ECO:0007669"/>
    <property type="project" value="UniProtKB-KW"/>
</dbReference>
<keyword evidence="4 11" id="KW-0378">Hydrolase</keyword>
<dbReference type="RefSeq" id="WP_148072733.1">
    <property type="nucleotide sequence ID" value="NZ_CP042913.1"/>
</dbReference>
<organism evidence="11 12">
    <name type="scientific">Bythopirellula goksoeyrii</name>
    <dbReference type="NCBI Taxonomy" id="1400387"/>
    <lineage>
        <taxon>Bacteria</taxon>
        <taxon>Pseudomonadati</taxon>
        <taxon>Planctomycetota</taxon>
        <taxon>Planctomycetia</taxon>
        <taxon>Pirellulales</taxon>
        <taxon>Lacipirellulaceae</taxon>
        <taxon>Bythopirellula</taxon>
    </lineage>
</organism>
<feature type="binding site" evidence="8">
    <location>
        <position position="66"/>
    </location>
    <ligand>
        <name>Zn(2+)</name>
        <dbReference type="ChEBI" id="CHEBI:29105"/>
        <label>2</label>
    </ligand>
</feature>
<keyword evidence="5 8" id="KW-0862">Zinc</keyword>
<evidence type="ECO:0000256" key="6">
    <source>
        <dbReference type="ARBA" id="ARBA00022842"/>
    </source>
</evidence>
<evidence type="ECO:0000313" key="12">
    <source>
        <dbReference type="Proteomes" id="UP000323917"/>
    </source>
</evidence>
<feature type="binding site" evidence="8">
    <location>
        <position position="527"/>
    </location>
    <ligand>
        <name>Zn(2+)</name>
        <dbReference type="ChEBI" id="CHEBI:29105"/>
        <label>2</label>
    </ligand>
</feature>
<feature type="binding site" evidence="8">
    <location>
        <position position="374"/>
    </location>
    <ligand>
        <name>Zn(2+)</name>
        <dbReference type="ChEBI" id="CHEBI:29105"/>
        <label>2</label>
    </ligand>
</feature>